<dbReference type="EMBL" id="ML213510">
    <property type="protein sequence ID" value="TFK51774.1"/>
    <property type="molecule type" value="Genomic_DNA"/>
</dbReference>
<protein>
    <recommendedName>
        <fullName evidence="3">F-box domain-containing protein</fullName>
    </recommendedName>
</protein>
<evidence type="ECO:0008006" key="3">
    <source>
        <dbReference type="Google" id="ProtNLM"/>
    </source>
</evidence>
<evidence type="ECO:0000313" key="2">
    <source>
        <dbReference type="Proteomes" id="UP000305948"/>
    </source>
</evidence>
<dbReference type="Proteomes" id="UP000305948">
    <property type="component" value="Unassembled WGS sequence"/>
</dbReference>
<dbReference type="OrthoDB" id="2836053at2759"/>
<dbReference type="SUPFAM" id="SSF52047">
    <property type="entry name" value="RNI-like"/>
    <property type="match status" value="1"/>
</dbReference>
<sequence>MSISLSWLPAELYDTILRQLWLSKLSYEERIDLLISLPLVNKAWLSIFAPIAMTDAHIATPEYGLHYIQLLRETPFPEPKGLWTMATAAAASRCRSLTFHIRGDSTLFPVQLYRATNTMGDTLVSTLYTVAGLGFLPNLRRLSIEYSNWGFDDLFDHYRMIAFPKQITHLDLNYSYNENDPNVPRSLKEYLHGSYVRHRCAKCELSSIRSVSLSGVPIEFVRDILGVCPNTETLEVPTTLADSLTSLHPLSSTVHTIILQTSQGAKRDARLNSVLAKSILQCCFPSLRIVIEEDMDGRAWRRIGGLSHSRSLEILRSRAANDL</sequence>
<dbReference type="InterPro" id="IPR032675">
    <property type="entry name" value="LRR_dom_sf"/>
</dbReference>
<proteinExistence type="predicted"/>
<dbReference type="Gene3D" id="3.80.10.10">
    <property type="entry name" value="Ribonuclease Inhibitor"/>
    <property type="match status" value="1"/>
</dbReference>
<reference evidence="1 2" key="1">
    <citation type="journal article" date="2019" name="Nat. Ecol. Evol.">
        <title>Megaphylogeny resolves global patterns of mushroom evolution.</title>
        <authorList>
            <person name="Varga T."/>
            <person name="Krizsan K."/>
            <person name="Foldi C."/>
            <person name="Dima B."/>
            <person name="Sanchez-Garcia M."/>
            <person name="Sanchez-Ramirez S."/>
            <person name="Szollosi G.J."/>
            <person name="Szarkandi J.G."/>
            <person name="Papp V."/>
            <person name="Albert L."/>
            <person name="Andreopoulos W."/>
            <person name="Angelini C."/>
            <person name="Antonin V."/>
            <person name="Barry K.W."/>
            <person name="Bougher N.L."/>
            <person name="Buchanan P."/>
            <person name="Buyck B."/>
            <person name="Bense V."/>
            <person name="Catcheside P."/>
            <person name="Chovatia M."/>
            <person name="Cooper J."/>
            <person name="Damon W."/>
            <person name="Desjardin D."/>
            <person name="Finy P."/>
            <person name="Geml J."/>
            <person name="Haridas S."/>
            <person name="Hughes K."/>
            <person name="Justo A."/>
            <person name="Karasinski D."/>
            <person name="Kautmanova I."/>
            <person name="Kiss B."/>
            <person name="Kocsube S."/>
            <person name="Kotiranta H."/>
            <person name="LaButti K.M."/>
            <person name="Lechner B.E."/>
            <person name="Liimatainen K."/>
            <person name="Lipzen A."/>
            <person name="Lukacs Z."/>
            <person name="Mihaltcheva S."/>
            <person name="Morgado L.N."/>
            <person name="Niskanen T."/>
            <person name="Noordeloos M.E."/>
            <person name="Ohm R.A."/>
            <person name="Ortiz-Santana B."/>
            <person name="Ovrebo C."/>
            <person name="Racz N."/>
            <person name="Riley R."/>
            <person name="Savchenko A."/>
            <person name="Shiryaev A."/>
            <person name="Soop K."/>
            <person name="Spirin V."/>
            <person name="Szebenyi C."/>
            <person name="Tomsovsky M."/>
            <person name="Tulloss R.E."/>
            <person name="Uehling J."/>
            <person name="Grigoriev I.V."/>
            <person name="Vagvolgyi C."/>
            <person name="Papp T."/>
            <person name="Martin F.M."/>
            <person name="Miettinen O."/>
            <person name="Hibbett D.S."/>
            <person name="Nagy L.G."/>
        </authorList>
    </citation>
    <scope>NUCLEOTIDE SEQUENCE [LARGE SCALE GENOMIC DNA]</scope>
    <source>
        <strain evidence="1 2">OMC1185</strain>
    </source>
</reference>
<gene>
    <name evidence="1" type="ORF">OE88DRAFT_1658387</name>
</gene>
<name>A0A5C3N2C7_9AGAM</name>
<evidence type="ECO:0000313" key="1">
    <source>
        <dbReference type="EMBL" id="TFK51774.1"/>
    </source>
</evidence>
<organism evidence="1 2">
    <name type="scientific">Heliocybe sulcata</name>
    <dbReference type="NCBI Taxonomy" id="5364"/>
    <lineage>
        <taxon>Eukaryota</taxon>
        <taxon>Fungi</taxon>
        <taxon>Dikarya</taxon>
        <taxon>Basidiomycota</taxon>
        <taxon>Agaricomycotina</taxon>
        <taxon>Agaricomycetes</taxon>
        <taxon>Gloeophyllales</taxon>
        <taxon>Gloeophyllaceae</taxon>
        <taxon>Heliocybe</taxon>
    </lineage>
</organism>
<accession>A0A5C3N2C7</accession>
<dbReference type="AlphaFoldDB" id="A0A5C3N2C7"/>
<keyword evidence="2" id="KW-1185">Reference proteome</keyword>